<evidence type="ECO:0000313" key="2">
    <source>
        <dbReference type="EMBL" id="CAB4312380.1"/>
    </source>
</evidence>
<evidence type="ECO:0000313" key="3">
    <source>
        <dbReference type="Proteomes" id="UP000507222"/>
    </source>
</evidence>
<dbReference type="Proteomes" id="UP000507222">
    <property type="component" value="Unassembled WGS sequence"/>
</dbReference>
<gene>
    <name evidence="1" type="ORF">CURHAP_LOCUS35321</name>
    <name evidence="2" type="ORF">ORAREDHAP_LOCUS34780</name>
</gene>
<organism evidence="1 3">
    <name type="scientific">Prunus armeniaca</name>
    <name type="common">Apricot</name>
    <name type="synonym">Armeniaca vulgaris</name>
    <dbReference type="NCBI Taxonomy" id="36596"/>
    <lineage>
        <taxon>Eukaryota</taxon>
        <taxon>Viridiplantae</taxon>
        <taxon>Streptophyta</taxon>
        <taxon>Embryophyta</taxon>
        <taxon>Tracheophyta</taxon>
        <taxon>Spermatophyta</taxon>
        <taxon>Magnoliopsida</taxon>
        <taxon>eudicotyledons</taxon>
        <taxon>Gunneridae</taxon>
        <taxon>Pentapetalae</taxon>
        <taxon>rosids</taxon>
        <taxon>fabids</taxon>
        <taxon>Rosales</taxon>
        <taxon>Rosaceae</taxon>
        <taxon>Amygdaloideae</taxon>
        <taxon>Amygdaleae</taxon>
        <taxon>Prunus</taxon>
    </lineage>
</organism>
<dbReference type="EMBL" id="CAEKKB010000006">
    <property type="protein sequence ID" value="CAB4312380.1"/>
    <property type="molecule type" value="Genomic_DNA"/>
</dbReference>
<keyword evidence="4" id="KW-1185">Reference proteome</keyword>
<reference evidence="1 3" key="2">
    <citation type="submission" date="2020-05" db="EMBL/GenBank/DDBJ databases">
        <authorList>
            <person name="Campoy J."/>
            <person name="Schneeberger K."/>
            <person name="Spophaly S."/>
        </authorList>
    </citation>
    <scope>NUCLEOTIDE SEQUENCE [LARGE SCALE GENOMIC DNA]</scope>
    <source>
        <strain evidence="1">PruArmRojPasFocal</strain>
    </source>
</reference>
<reference evidence="4" key="1">
    <citation type="journal article" date="2020" name="Genome Biol.">
        <title>Gamete binning: chromosome-level and haplotype-resolved genome assembly enabled by high-throughput single-cell sequencing of gamete genomes.</title>
        <authorList>
            <person name="Campoy J.A."/>
            <person name="Sun H."/>
            <person name="Goel M."/>
            <person name="Jiao W.-B."/>
            <person name="Folz-Donahue K."/>
            <person name="Wang N."/>
            <person name="Rubio M."/>
            <person name="Liu C."/>
            <person name="Kukat C."/>
            <person name="Ruiz D."/>
            <person name="Huettel B."/>
            <person name="Schneeberger K."/>
        </authorList>
    </citation>
    <scope>NUCLEOTIDE SEQUENCE [LARGE SCALE GENOMIC DNA]</scope>
    <source>
        <strain evidence="4">cv. Rojo Pasion</strain>
    </source>
</reference>
<name>A0A6J5UZJ5_PRUAR</name>
<accession>A0A6J5UZJ5</accession>
<dbReference type="Proteomes" id="UP000507245">
    <property type="component" value="Unassembled WGS sequence"/>
</dbReference>
<dbReference type="EMBL" id="CAEKDK010000006">
    <property type="protein sequence ID" value="CAB4282070.1"/>
    <property type="molecule type" value="Genomic_DNA"/>
</dbReference>
<protein>
    <submittedName>
        <fullName evidence="1">Uncharacterized protein</fullName>
    </submittedName>
</protein>
<evidence type="ECO:0000313" key="1">
    <source>
        <dbReference type="EMBL" id="CAB4282070.1"/>
    </source>
</evidence>
<evidence type="ECO:0000313" key="4">
    <source>
        <dbReference type="Proteomes" id="UP000507245"/>
    </source>
</evidence>
<proteinExistence type="predicted"/>
<dbReference type="AlphaFoldDB" id="A0A6J5UZJ5"/>
<sequence length="53" mass="6043">MRYPERYLVVQEGSHRHINLLVFAYVLSSLLSLRRRSSSNSKSSSSSSPPHKP</sequence>